<dbReference type="AlphaFoldDB" id="A0A2N9JDT1"/>
<dbReference type="PANTHER" id="PTHR30528">
    <property type="entry name" value="CYTOPLASMIC PROTEIN"/>
    <property type="match status" value="1"/>
</dbReference>
<evidence type="ECO:0000313" key="2">
    <source>
        <dbReference type="Proteomes" id="UP000238164"/>
    </source>
</evidence>
<sequence length="406" mass="44984">MPRLTLAQARRIALAAQGFGRPRPSGAVTMRHVQQVIDRVGQFQIDSVNVAVRAHYMPLFSRLGPYDRGLLDGAAGRGPRRLFEYWAHAACLLDVRLQPALRMAMRRRADRERTALSRILTAKPQLLDRVLDDVSGNGPLSARQIENDEVRSRVDWGWNWSEAKYVLEYLFDSGVVGVARRNSAFERLYDLNERVLPGSVLGLPDPSDDESYDTLVARSAQALGVADAKALVDYFYLKGPEGAAAIARLAERGDLEPVTVAGLPQQFWLHAAAKRPRAVPGQALIAPFDTLVHHRPRVLQLFDVHYRIEIYTPAAKRTYGYYVYLFLADDQIVARVDLKADRVGSDALLVQSAWLEPHAESRRAEVAARLADELALMANWLEVSGVQVLPKGNLAGDLAAAIPPDG</sequence>
<dbReference type="InterPro" id="IPR009351">
    <property type="entry name" value="AlkZ-like"/>
</dbReference>
<proteinExistence type="predicted"/>
<keyword evidence="2" id="KW-1185">Reference proteome</keyword>
<name>A0A2N9JDT1_9ACTN</name>
<evidence type="ECO:0008006" key="3">
    <source>
        <dbReference type="Google" id="ProtNLM"/>
    </source>
</evidence>
<dbReference type="Proteomes" id="UP000238164">
    <property type="component" value="Chromosome 1"/>
</dbReference>
<evidence type="ECO:0000313" key="1">
    <source>
        <dbReference type="EMBL" id="SPD86292.1"/>
    </source>
</evidence>
<gene>
    <name evidence="1" type="ORF">MPLG2_1256</name>
</gene>
<reference evidence="1 2" key="1">
    <citation type="submission" date="2018-02" db="EMBL/GenBank/DDBJ databases">
        <authorList>
            <person name="Cohen D.B."/>
            <person name="Kent A.D."/>
        </authorList>
    </citation>
    <scope>NUCLEOTIDE SEQUENCE [LARGE SCALE GENOMIC DNA]</scope>
    <source>
        <strain evidence="1">1</strain>
    </source>
</reference>
<accession>A0A2N9JDT1</accession>
<dbReference type="RefSeq" id="WP_105185321.1">
    <property type="nucleotide sequence ID" value="NZ_BAAAGO010000018.1"/>
</dbReference>
<dbReference type="KEGG" id="mgg:MPLG2_1256"/>
<protein>
    <recommendedName>
        <fullName evidence="3">Cytoplasmic protein</fullName>
    </recommendedName>
</protein>
<dbReference type="Pfam" id="PF06224">
    <property type="entry name" value="AlkZ-like"/>
    <property type="match status" value="1"/>
</dbReference>
<dbReference type="PANTHER" id="PTHR30528:SF0">
    <property type="entry name" value="CYTOPLASMIC PROTEIN"/>
    <property type="match status" value="1"/>
</dbReference>
<dbReference type="EMBL" id="LT985188">
    <property type="protein sequence ID" value="SPD86292.1"/>
    <property type="molecule type" value="Genomic_DNA"/>
</dbReference>
<organism evidence="1 2">
    <name type="scientific">Micropruina glycogenica</name>
    <dbReference type="NCBI Taxonomy" id="75385"/>
    <lineage>
        <taxon>Bacteria</taxon>
        <taxon>Bacillati</taxon>
        <taxon>Actinomycetota</taxon>
        <taxon>Actinomycetes</taxon>
        <taxon>Propionibacteriales</taxon>
        <taxon>Nocardioidaceae</taxon>
        <taxon>Micropruina</taxon>
    </lineage>
</organism>
<dbReference type="OrthoDB" id="9787207at2"/>